<evidence type="ECO:0000313" key="2">
    <source>
        <dbReference type="EMBL" id="CBJ29874.1"/>
    </source>
</evidence>
<dbReference type="InParanoid" id="D7FM49"/>
<dbReference type="AlphaFoldDB" id="D7FM49"/>
<protein>
    <submittedName>
        <fullName evidence="2">Uncharacterized protein</fullName>
    </submittedName>
</protein>
<feature type="region of interest" description="Disordered" evidence="1">
    <location>
        <begin position="431"/>
        <end position="523"/>
    </location>
</feature>
<feature type="region of interest" description="Disordered" evidence="1">
    <location>
        <begin position="571"/>
        <end position="601"/>
    </location>
</feature>
<organism evidence="2 3">
    <name type="scientific">Ectocarpus siliculosus</name>
    <name type="common">Brown alga</name>
    <name type="synonym">Conferva siliculosa</name>
    <dbReference type="NCBI Taxonomy" id="2880"/>
    <lineage>
        <taxon>Eukaryota</taxon>
        <taxon>Sar</taxon>
        <taxon>Stramenopiles</taxon>
        <taxon>Ochrophyta</taxon>
        <taxon>PX clade</taxon>
        <taxon>Phaeophyceae</taxon>
        <taxon>Ectocarpales</taxon>
        <taxon>Ectocarpaceae</taxon>
        <taxon>Ectocarpus</taxon>
    </lineage>
</organism>
<name>D7FM49_ECTSI</name>
<dbReference type="Proteomes" id="UP000002630">
    <property type="component" value="Linkage Group LG02"/>
</dbReference>
<feature type="compositionally biased region" description="Basic and acidic residues" evidence="1">
    <location>
        <begin position="454"/>
        <end position="464"/>
    </location>
</feature>
<feature type="compositionally biased region" description="Basic and acidic residues" evidence="1">
    <location>
        <begin position="653"/>
        <end position="667"/>
    </location>
</feature>
<accession>D7FM49</accession>
<evidence type="ECO:0000313" key="3">
    <source>
        <dbReference type="Proteomes" id="UP000002630"/>
    </source>
</evidence>
<feature type="region of interest" description="Disordered" evidence="1">
    <location>
        <begin position="25"/>
        <end position="89"/>
    </location>
</feature>
<feature type="compositionally biased region" description="Low complexity" evidence="1">
    <location>
        <begin position="575"/>
        <end position="592"/>
    </location>
</feature>
<keyword evidence="3" id="KW-1185">Reference proteome</keyword>
<dbReference type="EMBL" id="FN649727">
    <property type="protein sequence ID" value="CBJ29874.1"/>
    <property type="molecule type" value="Genomic_DNA"/>
</dbReference>
<dbReference type="EMBL" id="FN648164">
    <property type="protein sequence ID" value="CBJ29874.1"/>
    <property type="molecule type" value="Genomic_DNA"/>
</dbReference>
<gene>
    <name evidence="2" type="ORF">Esi_0163_0071</name>
</gene>
<feature type="compositionally biased region" description="Polar residues" evidence="1">
    <location>
        <begin position="442"/>
        <end position="452"/>
    </location>
</feature>
<evidence type="ECO:0000256" key="1">
    <source>
        <dbReference type="SAM" id="MobiDB-lite"/>
    </source>
</evidence>
<reference evidence="2 3" key="1">
    <citation type="journal article" date="2010" name="Nature">
        <title>The Ectocarpus genome and the independent evolution of multicellularity in brown algae.</title>
        <authorList>
            <person name="Cock J.M."/>
            <person name="Sterck L."/>
            <person name="Rouze P."/>
            <person name="Scornet D."/>
            <person name="Allen A.E."/>
            <person name="Amoutzias G."/>
            <person name="Anthouard V."/>
            <person name="Artiguenave F."/>
            <person name="Aury J.M."/>
            <person name="Badger J.H."/>
            <person name="Beszteri B."/>
            <person name="Billiau K."/>
            <person name="Bonnet E."/>
            <person name="Bothwell J.H."/>
            <person name="Bowler C."/>
            <person name="Boyen C."/>
            <person name="Brownlee C."/>
            <person name="Carrano C.J."/>
            <person name="Charrier B."/>
            <person name="Cho G.Y."/>
            <person name="Coelho S.M."/>
            <person name="Collen J."/>
            <person name="Corre E."/>
            <person name="Da Silva C."/>
            <person name="Delage L."/>
            <person name="Delaroque N."/>
            <person name="Dittami S.M."/>
            <person name="Doulbeau S."/>
            <person name="Elias M."/>
            <person name="Farnham G."/>
            <person name="Gachon C.M."/>
            <person name="Gschloessl B."/>
            <person name="Heesch S."/>
            <person name="Jabbari K."/>
            <person name="Jubin C."/>
            <person name="Kawai H."/>
            <person name="Kimura K."/>
            <person name="Kloareg B."/>
            <person name="Kupper F.C."/>
            <person name="Lang D."/>
            <person name="Le Bail A."/>
            <person name="Leblanc C."/>
            <person name="Lerouge P."/>
            <person name="Lohr M."/>
            <person name="Lopez P.J."/>
            <person name="Martens C."/>
            <person name="Maumus F."/>
            <person name="Michel G."/>
            <person name="Miranda-Saavedra D."/>
            <person name="Morales J."/>
            <person name="Moreau H."/>
            <person name="Motomura T."/>
            <person name="Nagasato C."/>
            <person name="Napoli C.A."/>
            <person name="Nelson D.R."/>
            <person name="Nyvall-Collen P."/>
            <person name="Peters A.F."/>
            <person name="Pommier C."/>
            <person name="Potin P."/>
            <person name="Poulain J."/>
            <person name="Quesneville H."/>
            <person name="Read B."/>
            <person name="Rensing S.A."/>
            <person name="Ritter A."/>
            <person name="Rousvoal S."/>
            <person name="Samanta M."/>
            <person name="Samson G."/>
            <person name="Schroeder D.C."/>
            <person name="Segurens B."/>
            <person name="Strittmatter M."/>
            <person name="Tonon T."/>
            <person name="Tregear J.W."/>
            <person name="Valentin K."/>
            <person name="von Dassow P."/>
            <person name="Yamagishi T."/>
            <person name="Van de Peer Y."/>
            <person name="Wincker P."/>
        </authorList>
    </citation>
    <scope>NUCLEOTIDE SEQUENCE [LARGE SCALE GENOMIC DNA]</scope>
    <source>
        <strain evidence="3">Ec32 / CCAP1310/4</strain>
    </source>
</reference>
<feature type="compositionally biased region" description="Low complexity" evidence="1">
    <location>
        <begin position="504"/>
        <end position="516"/>
    </location>
</feature>
<proteinExistence type="predicted"/>
<feature type="region of interest" description="Disordered" evidence="1">
    <location>
        <begin position="192"/>
        <end position="321"/>
    </location>
</feature>
<feature type="region of interest" description="Disordered" evidence="1">
    <location>
        <begin position="621"/>
        <end position="667"/>
    </location>
</feature>
<sequence length="667" mass="69549">MANIPSPTSCDDYLGIDSWRADEDCARKEKRGTASVRTPDLGRGNLGEARPAGPPGSAPLWNEGGDGRYSVTPQSGGEGNGGHGSTRSKDVVQEAWKEVARGGRNAISKATFILIHVEVHRRMEEMSGSGQCDFRSDAEMNWATSSKGRTMMDFQQFDEACLGMTKGIGAAEGTRRQATFYSVLLEACRTIGGDQQDNDPANRPATEGLVRPSVAPPESPLRGSFPAGFGQTISPNDSGRWLLRSARRKENAEPRQGNQREEEDEDRKRSERRGRQQQHPHAASTAGGLSDRLGHGSSCSSPPREGAALVDGGGDGQRATATSMVGGATCADGSSFLVMQKADRLRSWPPAWVKQCADSSSGGDDARDSSESQKTGIVLARGIFAAGSAHATANTGSQVKALDARLLIGSESQKALLLQEELRSNRARLLEIQRHPGRGPTALSQCRTSPRQGTRADEKPDKSRSPTTCAGAGGGGGGASSRDCNFLEDSQRSFPSHQQHCRAHPSAADSHPASCAVNDSAEGSGTAPPESNLCCAALAGYRLSGATCVDIGDNDGDKTFAGRAGPGGGADGVDSLDGSLEGSLSTGSLSTGAGKSRAAAKGIGTVVRRVQAVVLRDLLREGASPPGHGFSGARPGSRVSTPGGVTPAGKWAGEARGRNKQSRLGER</sequence>